<comment type="caution">
    <text evidence="1">The sequence shown here is derived from an EMBL/GenBank/DDBJ whole genome shotgun (WGS) entry which is preliminary data.</text>
</comment>
<accession>A0ABQ4WR47</accession>
<reference evidence="1" key="2">
    <citation type="submission" date="2022-01" db="EMBL/GenBank/DDBJ databases">
        <authorList>
            <person name="Yamashiro T."/>
            <person name="Shiraishi A."/>
            <person name="Satake H."/>
            <person name="Nakayama K."/>
        </authorList>
    </citation>
    <scope>NUCLEOTIDE SEQUENCE</scope>
</reference>
<evidence type="ECO:0000313" key="2">
    <source>
        <dbReference type="Proteomes" id="UP001151760"/>
    </source>
</evidence>
<keyword evidence="2" id="KW-1185">Reference proteome</keyword>
<protein>
    <submittedName>
        <fullName evidence="1">Uncharacterized protein</fullName>
    </submittedName>
</protein>
<dbReference type="Proteomes" id="UP001151760">
    <property type="component" value="Unassembled WGS sequence"/>
</dbReference>
<dbReference type="EMBL" id="BQNB010008864">
    <property type="protein sequence ID" value="GJS55382.1"/>
    <property type="molecule type" value="Genomic_DNA"/>
</dbReference>
<reference evidence="1" key="1">
    <citation type="journal article" date="2022" name="Int. J. Mol. Sci.">
        <title>Draft Genome of Tanacetum Coccineum: Genomic Comparison of Closely Related Tanacetum-Family Plants.</title>
        <authorList>
            <person name="Yamashiro T."/>
            <person name="Shiraishi A."/>
            <person name="Nakayama K."/>
            <person name="Satake H."/>
        </authorList>
    </citation>
    <scope>NUCLEOTIDE SEQUENCE</scope>
</reference>
<sequence>MKNLETQLNKETLHEKDSKSTIRMINTRFQKFIHLEVLKTSNFEYEAREAREDFKNYTHMEAHSLKEILIQNMDSVEKCIVERALHEQEIQKRLKRLNDRKLQIQECKVQEVKTTNASSKDTNSTQRIKAAHLEMKAIETKHTAQHENMNDTSLMEKINSNTIPDSSIMCKNEFQVDQYADDHEDERATLANLISNLKLDIDENKTIQKQLRKANATLTYELKECKYTFEVSNDTKDRCISALHHQEVELEKYKTYKNCQLEKEEVEHKYKETLGLLAQQKHQSNEASKTQAYETF</sequence>
<proteinExistence type="predicted"/>
<evidence type="ECO:0000313" key="1">
    <source>
        <dbReference type="EMBL" id="GJS55382.1"/>
    </source>
</evidence>
<gene>
    <name evidence="1" type="ORF">Tco_0628744</name>
</gene>
<name>A0ABQ4WR47_9ASTR</name>
<organism evidence="1 2">
    <name type="scientific">Tanacetum coccineum</name>
    <dbReference type="NCBI Taxonomy" id="301880"/>
    <lineage>
        <taxon>Eukaryota</taxon>
        <taxon>Viridiplantae</taxon>
        <taxon>Streptophyta</taxon>
        <taxon>Embryophyta</taxon>
        <taxon>Tracheophyta</taxon>
        <taxon>Spermatophyta</taxon>
        <taxon>Magnoliopsida</taxon>
        <taxon>eudicotyledons</taxon>
        <taxon>Gunneridae</taxon>
        <taxon>Pentapetalae</taxon>
        <taxon>asterids</taxon>
        <taxon>campanulids</taxon>
        <taxon>Asterales</taxon>
        <taxon>Asteraceae</taxon>
        <taxon>Asteroideae</taxon>
        <taxon>Anthemideae</taxon>
        <taxon>Anthemidinae</taxon>
        <taxon>Tanacetum</taxon>
    </lineage>
</organism>